<dbReference type="WBParaSite" id="ALUE_0000480801-mRNA-1">
    <property type="protein sequence ID" value="ALUE_0000480801-mRNA-1"/>
    <property type="gene ID" value="ALUE_0000480801"/>
</dbReference>
<protein>
    <submittedName>
        <fullName evidence="3">Vicilin-like seed storage protein At2g18540</fullName>
    </submittedName>
</protein>
<sequence length="200" mass="24212">MFNKFQRSKNRVNGNVVQNSCSQDSQHNKLMFQPASLLMDTRMAFQAELDAAKAKEEAEQRKRQYEENVRLGLVKKKGRKSKAQIEKEKKEERRRLRREKKEQRRREKREHREKEGVTVEPKERKSRKERRERKREKKERKENERKEREKLAAEKKEVVGEKKERKPRKPRDPNAPRKPRQPVGPFILVSVHRVRACRLV</sequence>
<feature type="compositionally biased region" description="Basic residues" evidence="1">
    <location>
        <begin position="73"/>
        <end position="82"/>
    </location>
</feature>
<evidence type="ECO:0000313" key="2">
    <source>
        <dbReference type="Proteomes" id="UP000036681"/>
    </source>
</evidence>
<accession>A0A0M3HRA9</accession>
<reference evidence="3" key="1">
    <citation type="submission" date="2017-02" db="UniProtKB">
        <authorList>
            <consortium name="WormBaseParasite"/>
        </authorList>
    </citation>
    <scope>IDENTIFICATION</scope>
</reference>
<feature type="compositionally biased region" description="Basic and acidic residues" evidence="1">
    <location>
        <begin position="83"/>
        <end position="123"/>
    </location>
</feature>
<feature type="compositionally biased region" description="Basic residues" evidence="1">
    <location>
        <begin position="1"/>
        <end position="10"/>
    </location>
</feature>
<keyword evidence="2" id="KW-1185">Reference proteome</keyword>
<feature type="compositionally biased region" description="Basic residues" evidence="1">
    <location>
        <begin position="124"/>
        <end position="138"/>
    </location>
</feature>
<name>A0A0M3HRA9_ASCLU</name>
<feature type="compositionally biased region" description="Basic and acidic residues" evidence="1">
    <location>
        <begin position="52"/>
        <end position="69"/>
    </location>
</feature>
<feature type="compositionally biased region" description="Basic and acidic residues" evidence="1">
    <location>
        <begin position="139"/>
        <end position="175"/>
    </location>
</feature>
<feature type="region of interest" description="Disordered" evidence="1">
    <location>
        <begin position="1"/>
        <end position="24"/>
    </location>
</feature>
<evidence type="ECO:0000313" key="3">
    <source>
        <dbReference type="WBParaSite" id="ALUE_0000480801-mRNA-1"/>
    </source>
</evidence>
<feature type="compositionally biased region" description="Polar residues" evidence="1">
    <location>
        <begin position="11"/>
        <end position="24"/>
    </location>
</feature>
<evidence type="ECO:0000256" key="1">
    <source>
        <dbReference type="SAM" id="MobiDB-lite"/>
    </source>
</evidence>
<dbReference type="AlphaFoldDB" id="A0A0M3HRA9"/>
<proteinExistence type="predicted"/>
<feature type="region of interest" description="Disordered" evidence="1">
    <location>
        <begin position="52"/>
        <end position="185"/>
    </location>
</feature>
<organism evidence="2 3">
    <name type="scientific">Ascaris lumbricoides</name>
    <name type="common">Giant roundworm</name>
    <dbReference type="NCBI Taxonomy" id="6252"/>
    <lineage>
        <taxon>Eukaryota</taxon>
        <taxon>Metazoa</taxon>
        <taxon>Ecdysozoa</taxon>
        <taxon>Nematoda</taxon>
        <taxon>Chromadorea</taxon>
        <taxon>Rhabditida</taxon>
        <taxon>Spirurina</taxon>
        <taxon>Ascaridomorpha</taxon>
        <taxon>Ascaridoidea</taxon>
        <taxon>Ascarididae</taxon>
        <taxon>Ascaris</taxon>
    </lineage>
</organism>
<dbReference type="Proteomes" id="UP000036681">
    <property type="component" value="Unplaced"/>
</dbReference>